<dbReference type="Gene3D" id="3.40.30.10">
    <property type="entry name" value="Glutaredoxin"/>
    <property type="match status" value="1"/>
</dbReference>
<gene>
    <name evidence="2" type="ORF">FC70_GL000203</name>
</gene>
<dbReference type="GO" id="GO:0004062">
    <property type="term" value="F:aryl sulfotransferase activity"/>
    <property type="evidence" value="ECO:0007669"/>
    <property type="project" value="InterPro"/>
</dbReference>
<keyword evidence="3" id="KW-1185">Reference proteome</keyword>
<organism evidence="2 3">
    <name type="scientific">Paucilactobacillus oligofermentans DSM 15707 = LMG 22743</name>
    <dbReference type="NCBI Taxonomy" id="1423778"/>
    <lineage>
        <taxon>Bacteria</taxon>
        <taxon>Bacillati</taxon>
        <taxon>Bacillota</taxon>
        <taxon>Bacilli</taxon>
        <taxon>Lactobacillales</taxon>
        <taxon>Lactobacillaceae</taxon>
        <taxon>Paucilactobacillus</taxon>
    </lineage>
</organism>
<dbReference type="PATRIC" id="fig|1423778.4.peg.220"/>
<dbReference type="PANTHER" id="PTHR35340:SF5">
    <property type="entry name" value="ASST-DOMAIN-CONTAINING PROTEIN"/>
    <property type="match status" value="1"/>
</dbReference>
<dbReference type="Pfam" id="PF05935">
    <property type="entry name" value="Arylsulfotrans"/>
    <property type="match status" value="1"/>
</dbReference>
<dbReference type="InterPro" id="IPR010262">
    <property type="entry name" value="Arylsulfotransferase_bact"/>
</dbReference>
<evidence type="ECO:0000259" key="1">
    <source>
        <dbReference type="PROSITE" id="PS51352"/>
    </source>
</evidence>
<dbReference type="Pfam" id="PF00085">
    <property type="entry name" value="Thioredoxin"/>
    <property type="match status" value="1"/>
</dbReference>
<dbReference type="InterPro" id="IPR053143">
    <property type="entry name" value="Arylsulfate_ST"/>
</dbReference>
<dbReference type="KEGG" id="lol:LACOL_1491"/>
<evidence type="ECO:0000313" key="3">
    <source>
        <dbReference type="Proteomes" id="UP000051697"/>
    </source>
</evidence>
<dbReference type="RefSeq" id="WP_057889163.1">
    <property type="nucleotide sequence ID" value="NZ_AZFE01000003.1"/>
</dbReference>
<accession>A0A0R1RUP8</accession>
<dbReference type="InterPro" id="IPR013766">
    <property type="entry name" value="Thioredoxin_domain"/>
</dbReference>
<reference evidence="2 3" key="1">
    <citation type="journal article" date="2015" name="Genome Announc.">
        <title>Expanding the biotechnology potential of lactobacilli through comparative genomics of 213 strains and associated genera.</title>
        <authorList>
            <person name="Sun Z."/>
            <person name="Harris H.M."/>
            <person name="McCann A."/>
            <person name="Guo C."/>
            <person name="Argimon S."/>
            <person name="Zhang W."/>
            <person name="Yang X."/>
            <person name="Jeffery I.B."/>
            <person name="Cooney J.C."/>
            <person name="Kagawa T.F."/>
            <person name="Liu W."/>
            <person name="Song Y."/>
            <person name="Salvetti E."/>
            <person name="Wrobel A."/>
            <person name="Rasinkangas P."/>
            <person name="Parkhill J."/>
            <person name="Rea M.C."/>
            <person name="O'Sullivan O."/>
            <person name="Ritari J."/>
            <person name="Douillard F.P."/>
            <person name="Paul Ross R."/>
            <person name="Yang R."/>
            <person name="Briner A.E."/>
            <person name="Felis G.E."/>
            <person name="de Vos W.M."/>
            <person name="Barrangou R."/>
            <person name="Klaenhammer T.R."/>
            <person name="Caufield P.W."/>
            <person name="Cui Y."/>
            <person name="Zhang H."/>
            <person name="O'Toole P.W."/>
        </authorList>
    </citation>
    <scope>NUCLEOTIDE SEQUENCE [LARGE SCALE GENOMIC DNA]</scope>
    <source>
        <strain evidence="2 3">DSM 15707</strain>
    </source>
</reference>
<comment type="caution">
    <text evidence="2">The sequence shown here is derived from an EMBL/GenBank/DDBJ whole genome shotgun (WGS) entry which is preliminary data.</text>
</comment>
<dbReference type="PROSITE" id="PS51352">
    <property type="entry name" value="THIOREDOXIN_2"/>
    <property type="match status" value="1"/>
</dbReference>
<dbReference type="Proteomes" id="UP000051697">
    <property type="component" value="Unassembled WGS sequence"/>
</dbReference>
<name>A0A0R1RUP8_9LACO</name>
<dbReference type="PANTHER" id="PTHR35340">
    <property type="entry name" value="PQQ ENZYME REPEAT PROTEIN-RELATED"/>
    <property type="match status" value="1"/>
</dbReference>
<dbReference type="EMBL" id="AZFE01000003">
    <property type="protein sequence ID" value="KRL57733.1"/>
    <property type="molecule type" value="Genomic_DNA"/>
</dbReference>
<feature type="domain" description="Thioredoxin" evidence="1">
    <location>
        <begin position="480"/>
        <end position="606"/>
    </location>
</feature>
<proteinExistence type="predicted"/>
<dbReference type="InterPro" id="IPR036249">
    <property type="entry name" value="Thioredoxin-like_sf"/>
</dbReference>
<dbReference type="SUPFAM" id="SSF52833">
    <property type="entry name" value="Thioredoxin-like"/>
    <property type="match status" value="1"/>
</dbReference>
<dbReference type="STRING" id="1423778.FC70_GL000203"/>
<dbReference type="OrthoDB" id="264813at2"/>
<evidence type="ECO:0000313" key="2">
    <source>
        <dbReference type="EMBL" id="KRL57733.1"/>
    </source>
</evidence>
<dbReference type="CDD" id="cd02947">
    <property type="entry name" value="TRX_family"/>
    <property type="match status" value="1"/>
</dbReference>
<dbReference type="AlphaFoldDB" id="A0A0R1RUP8"/>
<sequence length="608" mass="69106">MGEPLVFPTGTVRYNPKKAWSGYTLVPTINDGILLFDMNGNEIRRWNFQGFPPKLLPGGHVIGNSGMRYPENGMQDSVNLAQIDYDGNLEWEFDHFEKIDDPGHDHRWMARQHHDFQREGQSVYYSENENPKINSGKTLILGHQTIYNPIISDKKLLDDVIYEIDWNGNILWQWSAAEHFKEFGFNATAKDALSSNPNMRDSDGGVGDFMHTNCASYLGPNHWYDSGDQRFKPNNIIMDSRESNILFIIDHESGAIVWRLGPDYINDPIASDLGQIIGQHSLHMIPQGLPGAGNLLLFDNGGWAGYGTPNPGSKDGVKNVLRDYSRILEINPVTMKLVWSVTPKELGFSMPVDSNKFYSPYVSNVQRLPNGNTLINEGSDGHVFEVTTDYEIVWEWISPYFNHNESDKKGNMIYRAFRYQYKYIPQEPKPVEVEIKPIDNSTFRLPGAGKKGAKKVIKVAGTLPYYKDVALCVATDDETKSLTSKKNNLHLFDIDRKTFIEIGELQFKTSILNNNSSQFKLVLFGAERCVHCKMLHPLLTRAIQTKFSKHFDSYYINVDENQFLTESLSVLGTPVVIIFKNGIEISRFRGELDFSDICIFLDDTLAIK</sequence>
<protein>
    <submittedName>
        <fullName evidence="2">Thioredoxin</fullName>
    </submittedName>
</protein>